<sequence length="246" mass="27638">MPKNATIPRETVTTWQRDNFRRKSDNAGTRSSNISGTRIDCEVIRPLRVPLLPSGPPHNILAIFLVPPPYNGRLDFGEQRRNAKKHVKCHNQNVKWLMSTSTLRRMAGHNSVVKLVTPSVKFFKDSALGTLHCGVTTTKNHVLPILWGEDLIGLRYHINIVRKLPLLMRLLLEVNVPRAARIGVLVHKLPLRKSVAPDPGCNPEGQLKDVFPCFQSANLLSCPHCIFFLTCHGCVKRTQSQVRVGQ</sequence>
<organism evidence="1 2">
    <name type="scientific">Mycena alexandri</name>
    <dbReference type="NCBI Taxonomy" id="1745969"/>
    <lineage>
        <taxon>Eukaryota</taxon>
        <taxon>Fungi</taxon>
        <taxon>Dikarya</taxon>
        <taxon>Basidiomycota</taxon>
        <taxon>Agaricomycotina</taxon>
        <taxon>Agaricomycetes</taxon>
        <taxon>Agaricomycetidae</taxon>
        <taxon>Agaricales</taxon>
        <taxon>Marasmiineae</taxon>
        <taxon>Mycenaceae</taxon>
        <taxon>Mycena</taxon>
    </lineage>
</organism>
<dbReference type="Proteomes" id="UP001218188">
    <property type="component" value="Unassembled WGS sequence"/>
</dbReference>
<keyword evidence="2" id="KW-1185">Reference proteome</keyword>
<reference evidence="1" key="1">
    <citation type="submission" date="2023-03" db="EMBL/GenBank/DDBJ databases">
        <title>Massive genome expansion in bonnet fungi (Mycena s.s.) driven by repeated elements and novel gene families across ecological guilds.</title>
        <authorList>
            <consortium name="Lawrence Berkeley National Laboratory"/>
            <person name="Harder C.B."/>
            <person name="Miyauchi S."/>
            <person name="Viragh M."/>
            <person name="Kuo A."/>
            <person name="Thoen E."/>
            <person name="Andreopoulos B."/>
            <person name="Lu D."/>
            <person name="Skrede I."/>
            <person name="Drula E."/>
            <person name="Henrissat B."/>
            <person name="Morin E."/>
            <person name="Kohler A."/>
            <person name="Barry K."/>
            <person name="LaButti K."/>
            <person name="Morin E."/>
            <person name="Salamov A."/>
            <person name="Lipzen A."/>
            <person name="Mereny Z."/>
            <person name="Hegedus B."/>
            <person name="Baldrian P."/>
            <person name="Stursova M."/>
            <person name="Weitz H."/>
            <person name="Taylor A."/>
            <person name="Grigoriev I.V."/>
            <person name="Nagy L.G."/>
            <person name="Martin F."/>
            <person name="Kauserud H."/>
        </authorList>
    </citation>
    <scope>NUCLEOTIDE SEQUENCE</scope>
    <source>
        <strain evidence="1">CBHHK200</strain>
    </source>
</reference>
<name>A0AAD6WMD6_9AGAR</name>
<dbReference type="AlphaFoldDB" id="A0AAD6WMD6"/>
<dbReference type="EMBL" id="JARJCM010000368">
    <property type="protein sequence ID" value="KAJ7017977.1"/>
    <property type="molecule type" value="Genomic_DNA"/>
</dbReference>
<protein>
    <submittedName>
        <fullName evidence="1">Uncharacterized protein</fullName>
    </submittedName>
</protein>
<comment type="caution">
    <text evidence="1">The sequence shown here is derived from an EMBL/GenBank/DDBJ whole genome shotgun (WGS) entry which is preliminary data.</text>
</comment>
<evidence type="ECO:0000313" key="2">
    <source>
        <dbReference type="Proteomes" id="UP001218188"/>
    </source>
</evidence>
<accession>A0AAD6WMD6</accession>
<gene>
    <name evidence="1" type="ORF">C8F04DRAFT_1199658</name>
</gene>
<proteinExistence type="predicted"/>
<evidence type="ECO:0000313" key="1">
    <source>
        <dbReference type="EMBL" id="KAJ7017977.1"/>
    </source>
</evidence>